<sequence length="59" mass="6326">MLYHFVKGRKTGNITKLSTSLKNIFDNTHILMAQSLVAASIGGATGKEKELFDGNPSSS</sequence>
<proteinExistence type="predicted"/>
<keyword evidence="2" id="KW-1185">Reference proteome</keyword>
<accession>A0ABT4VQW4</accession>
<protein>
    <submittedName>
        <fullName evidence="1">Uncharacterized protein</fullName>
    </submittedName>
</protein>
<evidence type="ECO:0000313" key="1">
    <source>
        <dbReference type="EMBL" id="MDA4847101.1"/>
    </source>
</evidence>
<evidence type="ECO:0000313" key="2">
    <source>
        <dbReference type="Proteomes" id="UP001148313"/>
    </source>
</evidence>
<dbReference type="Proteomes" id="UP001148313">
    <property type="component" value="Unassembled WGS sequence"/>
</dbReference>
<reference evidence="1" key="1">
    <citation type="submission" date="2022-11" db="EMBL/GenBank/DDBJ databases">
        <title>Hoeflea poritis sp. nov., isolated from scleractinian coral Porites lutea.</title>
        <authorList>
            <person name="Zhang G."/>
            <person name="Wei Q."/>
            <person name="Cai L."/>
        </authorList>
    </citation>
    <scope>NUCLEOTIDE SEQUENCE</scope>
    <source>
        <strain evidence="1">E7-10</strain>
    </source>
</reference>
<organism evidence="1 2">
    <name type="scientific">Hoeflea poritis</name>
    <dbReference type="NCBI Taxonomy" id="2993659"/>
    <lineage>
        <taxon>Bacteria</taxon>
        <taxon>Pseudomonadati</taxon>
        <taxon>Pseudomonadota</taxon>
        <taxon>Alphaproteobacteria</taxon>
        <taxon>Hyphomicrobiales</taxon>
        <taxon>Rhizobiaceae</taxon>
        <taxon>Hoeflea</taxon>
    </lineage>
</organism>
<comment type="caution">
    <text evidence="1">The sequence shown here is derived from an EMBL/GenBank/DDBJ whole genome shotgun (WGS) entry which is preliminary data.</text>
</comment>
<dbReference type="RefSeq" id="WP_271090913.1">
    <property type="nucleotide sequence ID" value="NZ_JAPJZH010000011.1"/>
</dbReference>
<dbReference type="EMBL" id="JAPJZH010000011">
    <property type="protein sequence ID" value="MDA4847101.1"/>
    <property type="molecule type" value="Genomic_DNA"/>
</dbReference>
<gene>
    <name evidence="1" type="ORF">OOZ53_17205</name>
</gene>
<name>A0ABT4VQW4_9HYPH</name>